<sequence length="468" mass="53028">MSRGTELAKNTTILLIGRISTRAINFFLLPLYTAYLSEVQYGVVDLVSTLIAMLCPIVGLQLENAIFRFMIPERGSHLGLQRIISSALITQLALLVVYALLFMCISPWIHNEYKWFLLSNVIIASCMLFLVQILRGFGRNTDYALASFISSVGVIVLNIWFIVGLGWGAYGMLSAIIGGNLLAILYTIFRIKLWRYISVKDFDKACLKEMLAFSVPLIPNELSWWAIRASDRVIISAFIGLAATGVISVGHKFPEIFMTIYSVFGLAWTESVVMHIKEKDGVQYFSRMTDTMFKIFSSVSLVIIAFIPLIFSLMVNSKFDDSYNLIPLYFIGANVNIVIGLISVIYIAKHETKSIAKTSLFGATISILTCILLVKIIGVYASPVSFIVGFGAMMIYRCIDMRRFARIEWDFRYLWQLFISFFIVCICYYQHKSSFSIVGIVLSLIFLLWHNRRNVSAIYVILKNKLKH</sequence>
<dbReference type="EMBL" id="SSTG01000022">
    <property type="protein sequence ID" value="THG54330.1"/>
    <property type="molecule type" value="Genomic_DNA"/>
</dbReference>
<proteinExistence type="predicted"/>
<evidence type="ECO:0000313" key="1">
    <source>
        <dbReference type="EMBL" id="THG54330.1"/>
    </source>
</evidence>
<name>A0AC61S6Z6_9BACT</name>
<gene>
    <name evidence="1" type="ORF">E5990_03235</name>
</gene>
<accession>A0AC61S6Z6</accession>
<organism evidence="1 2">
    <name type="scientific">Muribaculum caecicola</name>
    <dbReference type="NCBI Taxonomy" id="3038144"/>
    <lineage>
        <taxon>Bacteria</taxon>
        <taxon>Pseudomonadati</taxon>
        <taxon>Bacteroidota</taxon>
        <taxon>Bacteroidia</taxon>
        <taxon>Bacteroidales</taxon>
        <taxon>Muribaculaceae</taxon>
        <taxon>Muribaculum</taxon>
    </lineage>
</organism>
<protein>
    <submittedName>
        <fullName evidence="1">Uncharacterized protein</fullName>
    </submittedName>
</protein>
<evidence type="ECO:0000313" key="2">
    <source>
        <dbReference type="Proteomes" id="UP000305401"/>
    </source>
</evidence>
<dbReference type="Proteomes" id="UP000305401">
    <property type="component" value="Unassembled WGS sequence"/>
</dbReference>
<comment type="caution">
    <text evidence="1">The sequence shown here is derived from an EMBL/GenBank/DDBJ whole genome shotgun (WGS) entry which is preliminary data.</text>
</comment>
<reference evidence="1" key="1">
    <citation type="submission" date="2019-04" db="EMBL/GenBank/DDBJ databases">
        <title>Microbes associate with the intestines of laboratory mice.</title>
        <authorList>
            <person name="Navarre W."/>
            <person name="Wong E."/>
            <person name="Huang K.C."/>
            <person name="Tropini C."/>
            <person name="Ng K."/>
            <person name="Yu B."/>
        </authorList>
    </citation>
    <scope>NUCLEOTIDE SEQUENCE</scope>
    <source>
        <strain evidence="1">NM86_A22</strain>
    </source>
</reference>
<keyword evidence="2" id="KW-1185">Reference proteome</keyword>